<feature type="region of interest" description="Disordered" evidence="1">
    <location>
        <begin position="1"/>
        <end position="90"/>
    </location>
</feature>
<keyword evidence="2" id="KW-0812">Transmembrane</keyword>
<evidence type="ECO:0000256" key="1">
    <source>
        <dbReference type="SAM" id="MobiDB-lite"/>
    </source>
</evidence>
<keyword evidence="5" id="KW-1185">Reference proteome</keyword>
<protein>
    <submittedName>
        <fullName evidence="4">LysM peptidoglycan-binding domain-containing protein</fullName>
    </submittedName>
</protein>
<feature type="compositionally biased region" description="Low complexity" evidence="1">
    <location>
        <begin position="41"/>
        <end position="51"/>
    </location>
</feature>
<evidence type="ECO:0000313" key="4">
    <source>
        <dbReference type="EMBL" id="RJK96455.1"/>
    </source>
</evidence>
<feature type="transmembrane region" description="Helical" evidence="2">
    <location>
        <begin position="140"/>
        <end position="162"/>
    </location>
</feature>
<organism evidence="4 5">
    <name type="scientific">Vallicoccus soli</name>
    <dbReference type="NCBI Taxonomy" id="2339232"/>
    <lineage>
        <taxon>Bacteria</taxon>
        <taxon>Bacillati</taxon>
        <taxon>Actinomycetota</taxon>
        <taxon>Actinomycetes</taxon>
        <taxon>Motilibacterales</taxon>
        <taxon>Vallicoccaceae</taxon>
        <taxon>Vallicoccus</taxon>
    </lineage>
</organism>
<dbReference type="Gene3D" id="3.10.350.10">
    <property type="entry name" value="LysM domain"/>
    <property type="match status" value="1"/>
</dbReference>
<dbReference type="InterPro" id="IPR036779">
    <property type="entry name" value="LysM_dom_sf"/>
</dbReference>
<keyword evidence="2" id="KW-1133">Transmembrane helix</keyword>
<dbReference type="PROSITE" id="PS51782">
    <property type="entry name" value="LYSM"/>
    <property type="match status" value="1"/>
</dbReference>
<dbReference type="Proteomes" id="UP000265614">
    <property type="component" value="Unassembled WGS sequence"/>
</dbReference>
<name>A0A3A3Z6W3_9ACTN</name>
<dbReference type="RefSeq" id="WP_119950202.1">
    <property type="nucleotide sequence ID" value="NZ_QZEZ01000003.1"/>
</dbReference>
<evidence type="ECO:0000313" key="5">
    <source>
        <dbReference type="Proteomes" id="UP000265614"/>
    </source>
</evidence>
<dbReference type="Pfam" id="PF01476">
    <property type="entry name" value="LysM"/>
    <property type="match status" value="1"/>
</dbReference>
<evidence type="ECO:0000256" key="2">
    <source>
        <dbReference type="SAM" id="Phobius"/>
    </source>
</evidence>
<keyword evidence="2" id="KW-0472">Membrane</keyword>
<feature type="domain" description="LysM" evidence="3">
    <location>
        <begin position="175"/>
        <end position="222"/>
    </location>
</feature>
<proteinExistence type="predicted"/>
<dbReference type="AlphaFoldDB" id="A0A3A3Z6W3"/>
<dbReference type="InterPro" id="IPR018392">
    <property type="entry name" value="LysM"/>
</dbReference>
<feature type="region of interest" description="Disordered" evidence="1">
    <location>
        <begin position="107"/>
        <end position="133"/>
    </location>
</feature>
<evidence type="ECO:0000259" key="3">
    <source>
        <dbReference type="PROSITE" id="PS51782"/>
    </source>
</evidence>
<comment type="caution">
    <text evidence="4">The sequence shown here is derived from an EMBL/GenBank/DDBJ whole genome shotgun (WGS) entry which is preliminary data.</text>
</comment>
<dbReference type="OrthoDB" id="5084290at2"/>
<sequence length="226" mass="23482">MRSTLVEETAAREVARQRPAGRRGAGAPRCAPGEEGRRPRGAAPRRLAPVPDRATARWSTADLGPLVRGSSALAPQARPEPGLRVLPAPVLPREEGARECAELGTSALSAPLPAPDLQPGRRTAQPSPRRGARLTRRGRLVVTTLVSTLALAVAVTVAALLAGPAPSAVPQGVPAAVTVEPGDTLWSLAERVAPDRDPRDLVAEMRALNDLDGLQVGDQVLVPVAG</sequence>
<reference evidence="4 5" key="1">
    <citation type="submission" date="2018-09" db="EMBL/GenBank/DDBJ databases">
        <title>YIM 75000 draft genome.</title>
        <authorList>
            <person name="Tang S."/>
            <person name="Feng Y."/>
        </authorList>
    </citation>
    <scope>NUCLEOTIDE SEQUENCE [LARGE SCALE GENOMIC DNA]</scope>
    <source>
        <strain evidence="4 5">YIM 75000</strain>
    </source>
</reference>
<accession>A0A3A3Z6W3</accession>
<gene>
    <name evidence="4" type="ORF">D5H78_09555</name>
</gene>
<dbReference type="EMBL" id="QZEZ01000003">
    <property type="protein sequence ID" value="RJK96455.1"/>
    <property type="molecule type" value="Genomic_DNA"/>
</dbReference>
<dbReference type="CDD" id="cd00118">
    <property type="entry name" value="LysM"/>
    <property type="match status" value="1"/>
</dbReference>